<dbReference type="AlphaFoldDB" id="A0A1D1ZUE1"/>
<evidence type="ECO:0000256" key="2">
    <source>
        <dbReference type="ARBA" id="ARBA00007635"/>
    </source>
</evidence>
<keyword evidence="3 7" id="KW-0812">Transmembrane</keyword>
<feature type="transmembrane region" description="Helical" evidence="7">
    <location>
        <begin position="271"/>
        <end position="288"/>
    </location>
</feature>
<name>A0A1D1ZUE1_AUXPR</name>
<evidence type="ECO:0000256" key="3">
    <source>
        <dbReference type="ARBA" id="ARBA00022692"/>
    </source>
</evidence>
<comment type="subcellular location">
    <subcellularLocation>
        <location evidence="1">Membrane</location>
        <topology evidence="1">Multi-pass membrane protein</topology>
    </subcellularLocation>
</comment>
<evidence type="ECO:0000256" key="4">
    <source>
        <dbReference type="ARBA" id="ARBA00022989"/>
    </source>
</evidence>
<feature type="domain" description="EamA" evidence="8">
    <location>
        <begin position="53"/>
        <end position="185"/>
    </location>
</feature>
<comment type="similarity">
    <text evidence="2">Belongs to the drug/metabolite transporter (DMT) superfamily. Plant drug/metabolite exporter (P-DME) (TC 2.A.7.4) family.</text>
</comment>
<feature type="transmembrane region" description="Helical" evidence="7">
    <location>
        <begin position="239"/>
        <end position="259"/>
    </location>
</feature>
<feature type="region of interest" description="Disordered" evidence="6">
    <location>
        <begin position="1"/>
        <end position="21"/>
    </location>
</feature>
<proteinExistence type="inferred from homology"/>
<dbReference type="EMBL" id="GDKF01008036">
    <property type="protein sequence ID" value="JAT70586.1"/>
    <property type="molecule type" value="Transcribed_RNA"/>
</dbReference>
<keyword evidence="4 7" id="KW-1133">Transmembrane helix</keyword>
<dbReference type="PANTHER" id="PTHR22911">
    <property type="entry name" value="ACYL-MALONYL CONDENSING ENZYME-RELATED"/>
    <property type="match status" value="1"/>
</dbReference>
<keyword evidence="5 7" id="KW-0472">Membrane</keyword>
<reference evidence="9" key="1">
    <citation type="submission" date="2015-08" db="EMBL/GenBank/DDBJ databases">
        <authorList>
            <person name="Babu N.S."/>
            <person name="Beckwith C.J."/>
            <person name="Beseler K.G."/>
            <person name="Brison A."/>
            <person name="Carone J.V."/>
            <person name="Caskin T.P."/>
            <person name="Diamond M."/>
            <person name="Durham M.E."/>
            <person name="Foxe J.M."/>
            <person name="Go M."/>
            <person name="Henderson B.A."/>
            <person name="Jones I.B."/>
            <person name="McGettigan J.A."/>
            <person name="Micheletti S.J."/>
            <person name="Nasrallah M.E."/>
            <person name="Ortiz D."/>
            <person name="Piller C.R."/>
            <person name="Privatt S.R."/>
            <person name="Schneider S.L."/>
            <person name="Sharp S."/>
            <person name="Smith T.C."/>
            <person name="Stanton J.D."/>
            <person name="Ullery H.E."/>
            <person name="Wilson R.J."/>
            <person name="Serrano M.G."/>
            <person name="Buck G."/>
            <person name="Lee V."/>
            <person name="Wang Y."/>
            <person name="Carvalho R."/>
            <person name="Voegtly L."/>
            <person name="Shi R."/>
            <person name="Duckworth R."/>
            <person name="Johnson A."/>
            <person name="Loviza R."/>
            <person name="Walstead R."/>
            <person name="Shah Z."/>
            <person name="Kiflezghi M."/>
            <person name="Wade K."/>
            <person name="Ball S.L."/>
            <person name="Bradley K.W."/>
            <person name="Asai D.J."/>
            <person name="Bowman C.A."/>
            <person name="Russell D.A."/>
            <person name="Pope W.H."/>
            <person name="Jacobs-Sera D."/>
            <person name="Hendrix R.W."/>
            <person name="Hatfull G.F."/>
        </authorList>
    </citation>
    <scope>NUCLEOTIDE SEQUENCE</scope>
</reference>
<dbReference type="SUPFAM" id="SSF103481">
    <property type="entry name" value="Multidrug resistance efflux transporter EmrE"/>
    <property type="match status" value="2"/>
</dbReference>
<evidence type="ECO:0000259" key="8">
    <source>
        <dbReference type="Pfam" id="PF00892"/>
    </source>
</evidence>
<dbReference type="InterPro" id="IPR037185">
    <property type="entry name" value="EmrE-like"/>
</dbReference>
<dbReference type="GO" id="GO:0016020">
    <property type="term" value="C:membrane"/>
    <property type="evidence" value="ECO:0007669"/>
    <property type="project" value="UniProtKB-SubCell"/>
</dbReference>
<feature type="transmembrane region" description="Helical" evidence="7">
    <location>
        <begin position="114"/>
        <end position="135"/>
    </location>
</feature>
<accession>A0A1D1ZUE1</accession>
<evidence type="ECO:0000256" key="7">
    <source>
        <dbReference type="SAM" id="Phobius"/>
    </source>
</evidence>
<feature type="transmembrane region" description="Helical" evidence="7">
    <location>
        <begin position="207"/>
        <end position="227"/>
    </location>
</feature>
<evidence type="ECO:0000256" key="6">
    <source>
        <dbReference type="SAM" id="MobiDB-lite"/>
    </source>
</evidence>
<evidence type="ECO:0000256" key="5">
    <source>
        <dbReference type="ARBA" id="ARBA00023136"/>
    </source>
</evidence>
<evidence type="ECO:0000256" key="1">
    <source>
        <dbReference type="ARBA" id="ARBA00004141"/>
    </source>
</evidence>
<feature type="transmembrane region" description="Helical" evidence="7">
    <location>
        <begin position="50"/>
        <end position="75"/>
    </location>
</feature>
<feature type="region of interest" description="Disordered" evidence="6">
    <location>
        <begin position="345"/>
        <end position="385"/>
    </location>
</feature>
<sequence length="385" mass="39726">HMLAVGNDEEQHSNVTTQTSRLLRSSSQLPEEAASWGTCARCSGPLTGALWTSGLVCVLLSGILFSASSVLVKAIGRHVPVMQIIFVRSSLSMAAGFTAGRLRNVKPLFGERRSWALLSLRGALGSGSMLCRYAALTLLPMADSVSIVFISPTITAILAILVLSEPAGLHTLAGCVLSLLGVAVVAQPPMLLGGWAGEGVPWTRARGLGVAFALAGAAMGSASQVTIRRIGLRERPLTVSMWFHATSLASAVAPLAVAFPAGPVLPSLLEAAAMAGVAATSFLGQILMGRGIQLMHVGKAASLSLLQVVYANVAGAVLFGEPTTALKLSGGVLIGLGILEVNREKGEAPGQPETDPLLPDALDRPSIAEKGFGVELGKRHGPPRS</sequence>
<protein>
    <recommendedName>
        <fullName evidence="8">EamA domain-containing protein</fullName>
    </recommendedName>
</protein>
<dbReference type="PANTHER" id="PTHR22911:SF6">
    <property type="entry name" value="SOLUTE CARRIER FAMILY 35 MEMBER G1"/>
    <property type="match status" value="1"/>
</dbReference>
<dbReference type="InterPro" id="IPR000620">
    <property type="entry name" value="EamA_dom"/>
</dbReference>
<feature type="transmembrane region" description="Helical" evidence="7">
    <location>
        <begin position="141"/>
        <end position="162"/>
    </location>
</feature>
<feature type="domain" description="EamA" evidence="8">
    <location>
        <begin position="208"/>
        <end position="339"/>
    </location>
</feature>
<evidence type="ECO:0000313" key="9">
    <source>
        <dbReference type="EMBL" id="JAT70586.1"/>
    </source>
</evidence>
<dbReference type="Pfam" id="PF00892">
    <property type="entry name" value="EamA"/>
    <property type="match status" value="2"/>
</dbReference>
<gene>
    <name evidence="9" type="ORF">g.877</name>
</gene>
<feature type="non-terminal residue" evidence="9">
    <location>
        <position position="1"/>
    </location>
</feature>
<feature type="transmembrane region" description="Helical" evidence="7">
    <location>
        <begin position="169"/>
        <end position="187"/>
    </location>
</feature>
<organism evidence="9">
    <name type="scientific">Auxenochlorella protothecoides</name>
    <name type="common">Green microalga</name>
    <name type="synonym">Chlorella protothecoides</name>
    <dbReference type="NCBI Taxonomy" id="3075"/>
    <lineage>
        <taxon>Eukaryota</taxon>
        <taxon>Viridiplantae</taxon>
        <taxon>Chlorophyta</taxon>
        <taxon>core chlorophytes</taxon>
        <taxon>Trebouxiophyceae</taxon>
        <taxon>Chlorellales</taxon>
        <taxon>Chlorellaceae</taxon>
        <taxon>Auxenochlorella</taxon>
    </lineage>
</organism>